<reference evidence="4" key="1">
    <citation type="submission" date="2016-11" db="UniProtKB">
        <authorList>
            <consortium name="WormBaseParasite"/>
        </authorList>
    </citation>
    <scope>IDENTIFICATION</scope>
</reference>
<evidence type="ECO:0000259" key="2">
    <source>
        <dbReference type="PROSITE" id="PS50011"/>
    </source>
</evidence>
<dbReference type="eggNOG" id="KOG1164">
    <property type="taxonomic scope" value="Eukaryota"/>
</dbReference>
<protein>
    <submittedName>
        <fullName evidence="4">Protein kinase domain-containing protein</fullName>
    </submittedName>
</protein>
<dbReference type="PANTHER" id="PTHR11909">
    <property type="entry name" value="CASEIN KINASE-RELATED"/>
    <property type="match status" value="1"/>
</dbReference>
<dbReference type="GO" id="GO:0005524">
    <property type="term" value="F:ATP binding"/>
    <property type="evidence" value="ECO:0007669"/>
    <property type="project" value="InterPro"/>
</dbReference>
<organism evidence="3 4">
    <name type="scientific">Caenorhabditis tropicalis</name>
    <dbReference type="NCBI Taxonomy" id="1561998"/>
    <lineage>
        <taxon>Eukaryota</taxon>
        <taxon>Metazoa</taxon>
        <taxon>Ecdysozoa</taxon>
        <taxon>Nematoda</taxon>
        <taxon>Chromadorea</taxon>
        <taxon>Rhabditida</taxon>
        <taxon>Rhabditina</taxon>
        <taxon>Rhabditomorpha</taxon>
        <taxon>Rhabditoidea</taxon>
        <taxon>Rhabditidae</taxon>
        <taxon>Peloderinae</taxon>
        <taxon>Caenorhabditis</taxon>
    </lineage>
</organism>
<sequence length="301" mass="34837">MHHAGFVHRDLKPNNFAIGLKSNGENKTRQVYLFDFGLARKFVQPKKESMVSKKTEKESKLKPAQSKLKATPSKANTLPSTASKPKHKIGGPRKNDQLQMSNILHRQLVAPTKSNESGKVRATSQEKPIEKSFEFRKPRPHTDFRGTHQYASPNAHLLKELGRHDDIWSLMYMIAEFFVDLPWTHNEEIPIEDLKNQASLLRIFMDEKNPGRLTTKMHCQLNEIDAMLKKMNYYDSPNYDLVYQFLKDSMDKAKVDWSTPLIVGVNFRCQPFLRLVQRKSIVEAIQFPDTKRQISTDKEDN</sequence>
<dbReference type="AlphaFoldDB" id="A0A1I7TFB4"/>
<keyword evidence="3" id="KW-1185">Reference proteome</keyword>
<proteinExistence type="predicted"/>
<dbReference type="STRING" id="1561998.A0A1I7TFB4"/>
<feature type="domain" description="Protein kinase" evidence="2">
    <location>
        <begin position="1"/>
        <end position="273"/>
    </location>
</feature>
<dbReference type="InterPro" id="IPR050235">
    <property type="entry name" value="CK1_Ser-Thr_kinase"/>
</dbReference>
<dbReference type="FunFam" id="1.10.510.10:FF:001500">
    <property type="entry name" value="CK1/CK1 protein kinase"/>
    <property type="match status" value="1"/>
</dbReference>
<evidence type="ECO:0000313" key="3">
    <source>
        <dbReference type="Proteomes" id="UP000095282"/>
    </source>
</evidence>
<dbReference type="SUPFAM" id="SSF56112">
    <property type="entry name" value="Protein kinase-like (PK-like)"/>
    <property type="match status" value="1"/>
</dbReference>
<dbReference type="WBParaSite" id="Csp11.Scaffold60.g384.t2">
    <property type="protein sequence ID" value="Csp11.Scaffold60.g384.t2"/>
    <property type="gene ID" value="Csp11.Scaffold60.g384"/>
</dbReference>
<dbReference type="Gene3D" id="1.10.510.10">
    <property type="entry name" value="Transferase(Phosphotransferase) domain 1"/>
    <property type="match status" value="2"/>
</dbReference>
<evidence type="ECO:0000256" key="1">
    <source>
        <dbReference type="SAM" id="MobiDB-lite"/>
    </source>
</evidence>
<dbReference type="InterPro" id="IPR000719">
    <property type="entry name" value="Prot_kinase_dom"/>
</dbReference>
<dbReference type="GO" id="GO:0004672">
    <property type="term" value="F:protein kinase activity"/>
    <property type="evidence" value="ECO:0007669"/>
    <property type="project" value="InterPro"/>
</dbReference>
<name>A0A1I7TFB4_9PELO</name>
<feature type="compositionally biased region" description="Basic and acidic residues" evidence="1">
    <location>
        <begin position="45"/>
        <end position="61"/>
    </location>
</feature>
<feature type="compositionally biased region" description="Polar residues" evidence="1">
    <location>
        <begin position="73"/>
        <end position="83"/>
    </location>
</feature>
<feature type="region of interest" description="Disordered" evidence="1">
    <location>
        <begin position="45"/>
        <end position="97"/>
    </location>
</feature>
<dbReference type="InterPro" id="IPR011009">
    <property type="entry name" value="Kinase-like_dom_sf"/>
</dbReference>
<dbReference type="PROSITE" id="PS50011">
    <property type="entry name" value="PROTEIN_KINASE_DOM"/>
    <property type="match status" value="1"/>
</dbReference>
<evidence type="ECO:0000313" key="4">
    <source>
        <dbReference type="WBParaSite" id="Csp11.Scaffold60.g384.t2"/>
    </source>
</evidence>
<dbReference type="Proteomes" id="UP000095282">
    <property type="component" value="Unplaced"/>
</dbReference>
<accession>A0A1I7TFB4</accession>